<proteinExistence type="inferred from homology"/>
<dbReference type="PANTHER" id="PTHR43639">
    <property type="entry name" value="OXIDOREDUCTASE, SHORT-CHAIN DEHYDROGENASE/REDUCTASE FAMILY (AFU_ORTHOLOGUE AFUA_5G02870)"/>
    <property type="match status" value="1"/>
</dbReference>
<sequence>MKNGTKVACITGGAKRIGRSIVTAFHQMGYQVVIHYHHSEQAASDLAKSLNQIRPNSAKIIQANLENFDEIWQLADKILTAFGRIDVLVHNASRFYPTPFGTICPKDWQNLMLSNAKAPLFLSQALAKNLQQNHGCIISILDIHANARPFVGYSVYNMAKSAHQMLVQSLALELAPFVRVNGVAPGVNILPDENSEQSLTKQQITSICQSIPLQRVGEPSDIADAVLFLAQARYITGQVLAVDGGRSLTLAGNPMQHV</sequence>
<comment type="caution">
    <text evidence="3">The sequence shown here is derived from an EMBL/GenBank/DDBJ whole genome shotgun (WGS) entry which is preliminary data.</text>
</comment>
<dbReference type="Proteomes" id="UP000023795">
    <property type="component" value="Unassembled WGS sequence"/>
</dbReference>
<comment type="similarity">
    <text evidence="1">Belongs to the short-chain dehydrogenases/reductases (SDR) family.</text>
</comment>
<dbReference type="AlphaFoldDB" id="L2F8L4"/>
<name>L2F8L4_9GAMM</name>
<organism evidence="3 4">
    <name type="scientific">Moraxella macacae 0408225</name>
    <dbReference type="NCBI Taxonomy" id="1230338"/>
    <lineage>
        <taxon>Bacteria</taxon>
        <taxon>Pseudomonadati</taxon>
        <taxon>Pseudomonadota</taxon>
        <taxon>Gammaproteobacteria</taxon>
        <taxon>Moraxellales</taxon>
        <taxon>Moraxellaceae</taxon>
        <taxon>Moraxella</taxon>
    </lineage>
</organism>
<dbReference type="RefSeq" id="WP_009501189.1">
    <property type="nucleotide sequence ID" value="NZ_ANIN01000001.1"/>
</dbReference>
<dbReference type="EMBL" id="ANIN01000001">
    <property type="protein sequence ID" value="ELA08813.1"/>
    <property type="molecule type" value="Genomic_DNA"/>
</dbReference>
<evidence type="ECO:0000256" key="2">
    <source>
        <dbReference type="ARBA" id="ARBA00023002"/>
    </source>
</evidence>
<dbReference type="STRING" id="1230338.MOMA_00335"/>
<evidence type="ECO:0000256" key="1">
    <source>
        <dbReference type="ARBA" id="ARBA00006484"/>
    </source>
</evidence>
<keyword evidence="4" id="KW-1185">Reference proteome</keyword>
<dbReference type="OrthoDB" id="9806974at2"/>
<dbReference type="PANTHER" id="PTHR43639:SF1">
    <property type="entry name" value="SHORT-CHAIN DEHYDROGENASE_REDUCTASE FAMILY PROTEIN"/>
    <property type="match status" value="1"/>
</dbReference>
<gene>
    <name evidence="3" type="ORF">MOMA_00335</name>
</gene>
<evidence type="ECO:0000313" key="3">
    <source>
        <dbReference type="EMBL" id="ELA08813.1"/>
    </source>
</evidence>
<dbReference type="GO" id="GO:0016491">
    <property type="term" value="F:oxidoreductase activity"/>
    <property type="evidence" value="ECO:0007669"/>
    <property type="project" value="UniProtKB-KW"/>
</dbReference>
<accession>L2F8L4</accession>
<dbReference type="eggNOG" id="COG1028">
    <property type="taxonomic scope" value="Bacteria"/>
</dbReference>
<dbReference type="PRINTS" id="PR00081">
    <property type="entry name" value="GDHRDH"/>
</dbReference>
<dbReference type="Gene3D" id="3.40.50.720">
    <property type="entry name" value="NAD(P)-binding Rossmann-like Domain"/>
    <property type="match status" value="1"/>
</dbReference>
<dbReference type="InterPro" id="IPR036291">
    <property type="entry name" value="NAD(P)-bd_dom_sf"/>
</dbReference>
<protein>
    <submittedName>
        <fullName evidence="3">Pteridine reductase</fullName>
    </submittedName>
</protein>
<dbReference type="InterPro" id="IPR002347">
    <property type="entry name" value="SDR_fam"/>
</dbReference>
<dbReference type="PATRIC" id="fig|1230338.3.peg.65"/>
<dbReference type="NCBIfam" id="NF006598">
    <property type="entry name" value="PRK09135.1"/>
    <property type="match status" value="1"/>
</dbReference>
<keyword evidence="2" id="KW-0560">Oxidoreductase</keyword>
<reference evidence="3 4" key="1">
    <citation type="journal article" date="2013" name="Genome Announc.">
        <title>Genome Sequence of Moraxella macacae 0408225, a Novel Bacterial Species Isolated from a Cynomolgus Macaque with Epistaxis.</title>
        <authorList>
            <person name="Ladner J.T."/>
            <person name="Whitehouse C.A."/>
            <person name="Koroleva G.I."/>
            <person name="Palacios G.F."/>
        </authorList>
    </citation>
    <scope>NUCLEOTIDE SEQUENCE [LARGE SCALE GENOMIC DNA]</scope>
    <source>
        <strain evidence="3 4">0408225</strain>
    </source>
</reference>
<evidence type="ECO:0000313" key="4">
    <source>
        <dbReference type="Proteomes" id="UP000023795"/>
    </source>
</evidence>
<dbReference type="SUPFAM" id="SSF51735">
    <property type="entry name" value="NAD(P)-binding Rossmann-fold domains"/>
    <property type="match status" value="1"/>
</dbReference>
<dbReference type="Pfam" id="PF13561">
    <property type="entry name" value="adh_short_C2"/>
    <property type="match status" value="1"/>
</dbReference>